<protein>
    <recommendedName>
        <fullName evidence="4">Peptidase M14 domain-containing protein</fullName>
    </recommendedName>
</protein>
<dbReference type="HOGENOM" id="CLU_007523_6_1_1"/>
<comment type="cofactor">
    <cofactor evidence="1">
        <name>Zn(2+)</name>
        <dbReference type="ChEBI" id="CHEBI:29105"/>
    </cofactor>
</comment>
<dbReference type="Gene3D" id="3.40.630.10">
    <property type="entry name" value="Zn peptidases"/>
    <property type="match status" value="1"/>
</dbReference>
<evidence type="ECO:0000256" key="1">
    <source>
        <dbReference type="ARBA" id="ARBA00001947"/>
    </source>
</evidence>
<evidence type="ECO:0000313" key="6">
    <source>
        <dbReference type="EnsemblMetazoa" id="PHUM065360-PA"/>
    </source>
</evidence>
<dbReference type="VEuPathDB" id="VectorBase:PHUM065360"/>
<dbReference type="eggNOG" id="KOG3641">
    <property type="taxonomic scope" value="Eukaryota"/>
</dbReference>
<reference evidence="5" key="1">
    <citation type="submission" date="2007-04" db="EMBL/GenBank/DDBJ databases">
        <title>Annotation of Pediculus humanus corporis strain USDA.</title>
        <authorList>
            <person name="Kirkness E."/>
            <person name="Hannick L."/>
            <person name="Hass B."/>
            <person name="Bruggner R."/>
            <person name="Lawson D."/>
            <person name="Bidwell S."/>
            <person name="Joardar V."/>
            <person name="Caler E."/>
            <person name="Walenz B."/>
            <person name="Inman J."/>
            <person name="Schobel S."/>
            <person name="Galinsky K."/>
            <person name="Amedeo P."/>
            <person name="Strausberg R."/>
        </authorList>
    </citation>
    <scope>NUCLEOTIDE SEQUENCE</scope>
    <source>
        <strain evidence="5">USDA</strain>
    </source>
</reference>
<dbReference type="FunCoup" id="E0VBM5">
    <property type="interactions" value="48"/>
</dbReference>
<evidence type="ECO:0000313" key="5">
    <source>
        <dbReference type="EMBL" id="EEB10781.1"/>
    </source>
</evidence>
<keyword evidence="7" id="KW-1185">Reference proteome</keyword>
<feature type="domain" description="Peptidase M14" evidence="4">
    <location>
        <begin position="146"/>
        <end position="402"/>
    </location>
</feature>
<dbReference type="Proteomes" id="UP000009046">
    <property type="component" value="Unassembled WGS sequence"/>
</dbReference>
<dbReference type="EnsemblMetazoa" id="PHUM065360-RA">
    <property type="protein sequence ID" value="PHUM065360-PA"/>
    <property type="gene ID" value="PHUM065360"/>
</dbReference>
<dbReference type="STRING" id="121224.E0VBM5"/>
<evidence type="ECO:0000256" key="2">
    <source>
        <dbReference type="ARBA" id="ARBA00005988"/>
    </source>
</evidence>
<accession>E0VBM5</accession>
<dbReference type="InterPro" id="IPR000834">
    <property type="entry name" value="Peptidase_M14"/>
</dbReference>
<organism>
    <name type="scientific">Pediculus humanus subsp. corporis</name>
    <name type="common">Body louse</name>
    <dbReference type="NCBI Taxonomy" id="121224"/>
    <lineage>
        <taxon>Eukaryota</taxon>
        <taxon>Metazoa</taxon>
        <taxon>Ecdysozoa</taxon>
        <taxon>Arthropoda</taxon>
        <taxon>Hexapoda</taxon>
        <taxon>Insecta</taxon>
        <taxon>Pterygota</taxon>
        <taxon>Neoptera</taxon>
        <taxon>Paraneoptera</taxon>
        <taxon>Psocodea</taxon>
        <taxon>Troctomorpha</taxon>
        <taxon>Phthiraptera</taxon>
        <taxon>Anoplura</taxon>
        <taxon>Pediculidae</taxon>
        <taxon>Pediculus</taxon>
    </lineage>
</organism>
<dbReference type="Pfam" id="PF18027">
    <property type="entry name" value="Pepdidase_M14_N"/>
    <property type="match status" value="1"/>
</dbReference>
<sequence>MGNLNRLIVRPPGHSGKAKRGHLCFDASFETGNLGKVELISEFEYDLFIRPDTCNPKSRLWFNFSVDNTKSDQRVIFNIVNFSKRKSLFELGMTPIIKSSSRPKWQRIPKKYIYYYKSPDHNGQTVLSICHGFDKEEDIYQFAYSFPFSYSKCQAHLKQIEQKKYSFIKREILTKSIQMRAIDMLTISNIESNKKQRIVFILGRINPGDSPTSFVCQGILDFLISNHPIAVKLRNVATFKIVPMMNPDGVFLGNHRSNLMGSDLNRNWHQHNEWSHPSLYAFNQLVLDLESNKGVNVDFILDLHASSSLPGVFIYGNTYDDVYKYERHTVFPKLLAQNVEDYESDNTMYNRDAFKLGPPRRYFNSKLKGGTNCYTIEVSFFGYKKKDAFNYKDNQIKDWVEI</sequence>
<evidence type="ECO:0000256" key="3">
    <source>
        <dbReference type="PROSITE-ProRule" id="PRU01379"/>
    </source>
</evidence>
<gene>
    <name evidence="6" type="primary">8231103</name>
    <name evidence="5" type="ORF">Phum_PHUM065360</name>
</gene>
<dbReference type="PANTHER" id="PTHR12756:SF9">
    <property type="entry name" value="CYTOSOLIC CARBOXYPEPTIDASE 6"/>
    <property type="match status" value="1"/>
</dbReference>
<dbReference type="EMBL" id="AAZO01000765">
    <property type="status" value="NOT_ANNOTATED_CDS"/>
    <property type="molecule type" value="Genomic_DNA"/>
</dbReference>
<dbReference type="PROSITE" id="PS52035">
    <property type="entry name" value="PEPTIDASE_M14"/>
    <property type="match status" value="1"/>
</dbReference>
<dbReference type="SMART" id="SM00631">
    <property type="entry name" value="Zn_pept"/>
    <property type="match status" value="1"/>
</dbReference>
<dbReference type="GO" id="GO:0006508">
    <property type="term" value="P:proteolysis"/>
    <property type="evidence" value="ECO:0007669"/>
    <property type="project" value="InterPro"/>
</dbReference>
<dbReference type="Gene3D" id="2.60.40.3120">
    <property type="match status" value="1"/>
</dbReference>
<dbReference type="KEGG" id="phu:Phum_PHUM065360"/>
<dbReference type="InParanoid" id="E0VBM5"/>
<dbReference type="PANTHER" id="PTHR12756">
    <property type="entry name" value="CYTOSOLIC CARBOXYPEPTIDASE"/>
    <property type="match status" value="1"/>
</dbReference>
<evidence type="ECO:0000313" key="7">
    <source>
        <dbReference type="Proteomes" id="UP000009046"/>
    </source>
</evidence>
<feature type="active site" description="Proton donor/acceptor" evidence="3">
    <location>
        <position position="377"/>
    </location>
</feature>
<dbReference type="GO" id="GO:0008270">
    <property type="term" value="F:zinc ion binding"/>
    <property type="evidence" value="ECO:0007669"/>
    <property type="project" value="InterPro"/>
</dbReference>
<dbReference type="GO" id="GO:0004181">
    <property type="term" value="F:metallocarboxypeptidase activity"/>
    <property type="evidence" value="ECO:0007669"/>
    <property type="project" value="InterPro"/>
</dbReference>
<dbReference type="OMA" id="WFAYFEP"/>
<reference evidence="6" key="3">
    <citation type="submission" date="2020-05" db="UniProtKB">
        <authorList>
            <consortium name="EnsemblMetazoa"/>
        </authorList>
    </citation>
    <scope>IDENTIFICATION</scope>
    <source>
        <strain evidence="6">USDA</strain>
    </source>
</reference>
<name>E0VBM5_PEDHC</name>
<dbReference type="InterPro" id="IPR040626">
    <property type="entry name" value="Pepdidase_M14_N"/>
</dbReference>
<dbReference type="GeneID" id="8231103"/>
<dbReference type="AlphaFoldDB" id="E0VBM5"/>
<dbReference type="OrthoDB" id="10253041at2759"/>
<dbReference type="Pfam" id="PF00246">
    <property type="entry name" value="Peptidase_M14"/>
    <property type="match status" value="1"/>
</dbReference>
<comment type="similarity">
    <text evidence="2 3">Belongs to the peptidase M14 family.</text>
</comment>
<dbReference type="EMBL" id="DS235033">
    <property type="protein sequence ID" value="EEB10781.1"/>
    <property type="molecule type" value="Genomic_DNA"/>
</dbReference>
<proteinExistence type="inferred from homology"/>
<dbReference type="RefSeq" id="XP_002423519.1">
    <property type="nucleotide sequence ID" value="XM_002423474.1"/>
</dbReference>
<evidence type="ECO:0000259" key="4">
    <source>
        <dbReference type="PROSITE" id="PS52035"/>
    </source>
</evidence>
<reference evidence="5" key="2">
    <citation type="submission" date="2007-04" db="EMBL/GenBank/DDBJ databases">
        <title>The genome of the human body louse.</title>
        <authorList>
            <consortium name="The Human Body Louse Genome Consortium"/>
            <person name="Kirkness E."/>
            <person name="Walenz B."/>
            <person name="Hass B."/>
            <person name="Bruggner R."/>
            <person name="Strausberg R."/>
        </authorList>
    </citation>
    <scope>NUCLEOTIDE SEQUENCE</scope>
    <source>
        <strain evidence="5">USDA</strain>
    </source>
</reference>
<dbReference type="SUPFAM" id="SSF53187">
    <property type="entry name" value="Zn-dependent exopeptidases"/>
    <property type="match status" value="1"/>
</dbReference>
<dbReference type="InterPro" id="IPR050821">
    <property type="entry name" value="Cytosolic_carboxypeptidase"/>
</dbReference>
<dbReference type="CTD" id="8231103"/>